<dbReference type="Proteomes" id="UP000789901">
    <property type="component" value="Unassembled WGS sequence"/>
</dbReference>
<proteinExistence type="predicted"/>
<keyword evidence="7" id="KW-1185">Reference proteome</keyword>
<dbReference type="InterPro" id="IPR045379">
    <property type="entry name" value="Crinkler_N"/>
</dbReference>
<evidence type="ECO:0000313" key="7">
    <source>
        <dbReference type="Proteomes" id="UP000789901"/>
    </source>
</evidence>
<evidence type="ECO:0000256" key="2">
    <source>
        <dbReference type="ARBA" id="ARBA00004613"/>
    </source>
</evidence>
<sequence length="334" mass="38408">MPYTEIMVFCLVLGDAIENAFVVDIKEDQTILHLKKLIKEKKINDFGNVDANNIILWKVDGIPISGENLETKIRADINIAQELGGMKLPPSDTIKQHFYELFSKDIQIIIQPPIIRKRKTESSDEENEGSDRKEKKLIDLSPKSIAEFLDKQEGIKNNFAKPHELCMNEFNFERKGRDDTILQTYDYIFDRYCKIRKQLSENRGIGDKKLYPLLALQSTPGGGKSFFLDELASLKSEDLDRYLKIKLSNLEKEQGSGEKQQYAKDIVNLLRNSVGICITYNGSSAYGYDIDGDLRRGLVMRILWSYFFDGNKLDWDAFCKKFRNHFDSLDTSTA</sequence>
<feature type="domain" description="Crinkler effector protein N-terminal" evidence="5">
    <location>
        <begin position="8"/>
        <end position="111"/>
    </location>
</feature>
<evidence type="ECO:0000256" key="3">
    <source>
        <dbReference type="ARBA" id="ARBA00022525"/>
    </source>
</evidence>
<feature type="region of interest" description="Disordered" evidence="4">
    <location>
        <begin position="117"/>
        <end position="136"/>
    </location>
</feature>
<comment type="caution">
    <text evidence="6">The sequence shown here is derived from an EMBL/GenBank/DDBJ whole genome shotgun (WGS) entry which is preliminary data.</text>
</comment>
<evidence type="ECO:0000313" key="6">
    <source>
        <dbReference type="EMBL" id="CAG8837276.1"/>
    </source>
</evidence>
<dbReference type="Pfam" id="PF20147">
    <property type="entry name" value="Crinkler"/>
    <property type="match status" value="1"/>
</dbReference>
<gene>
    <name evidence="6" type="ORF">GMARGA_LOCUS33420</name>
</gene>
<evidence type="ECO:0000259" key="5">
    <source>
        <dbReference type="Pfam" id="PF20147"/>
    </source>
</evidence>
<name>A0ABN7WQM1_GIGMA</name>
<dbReference type="EMBL" id="CAJVQB010055508">
    <property type="protein sequence ID" value="CAG8837276.1"/>
    <property type="molecule type" value="Genomic_DNA"/>
</dbReference>
<keyword evidence="3" id="KW-0964">Secreted</keyword>
<evidence type="ECO:0000256" key="4">
    <source>
        <dbReference type="SAM" id="MobiDB-lite"/>
    </source>
</evidence>
<evidence type="ECO:0000256" key="1">
    <source>
        <dbReference type="ARBA" id="ARBA00004340"/>
    </source>
</evidence>
<comment type="subcellular location">
    <subcellularLocation>
        <location evidence="1">Host cell</location>
    </subcellularLocation>
    <subcellularLocation>
        <location evidence="2">Secreted</location>
    </subcellularLocation>
</comment>
<organism evidence="6 7">
    <name type="scientific">Gigaspora margarita</name>
    <dbReference type="NCBI Taxonomy" id="4874"/>
    <lineage>
        <taxon>Eukaryota</taxon>
        <taxon>Fungi</taxon>
        <taxon>Fungi incertae sedis</taxon>
        <taxon>Mucoromycota</taxon>
        <taxon>Glomeromycotina</taxon>
        <taxon>Glomeromycetes</taxon>
        <taxon>Diversisporales</taxon>
        <taxon>Gigasporaceae</taxon>
        <taxon>Gigaspora</taxon>
    </lineage>
</organism>
<protein>
    <submittedName>
        <fullName evidence="6">1095_t:CDS:1</fullName>
    </submittedName>
</protein>
<feature type="non-terminal residue" evidence="6">
    <location>
        <position position="334"/>
    </location>
</feature>
<reference evidence="6 7" key="1">
    <citation type="submission" date="2021-06" db="EMBL/GenBank/DDBJ databases">
        <authorList>
            <person name="Kallberg Y."/>
            <person name="Tangrot J."/>
            <person name="Rosling A."/>
        </authorList>
    </citation>
    <scope>NUCLEOTIDE SEQUENCE [LARGE SCALE GENOMIC DNA]</scope>
    <source>
        <strain evidence="6 7">120-4 pot B 10/14</strain>
    </source>
</reference>
<accession>A0ABN7WQM1</accession>